<name>A0AAD8QD16_9PEZI</name>
<organism evidence="2 3">
    <name type="scientific">Colletotrichum navitas</name>
    <dbReference type="NCBI Taxonomy" id="681940"/>
    <lineage>
        <taxon>Eukaryota</taxon>
        <taxon>Fungi</taxon>
        <taxon>Dikarya</taxon>
        <taxon>Ascomycota</taxon>
        <taxon>Pezizomycotina</taxon>
        <taxon>Sordariomycetes</taxon>
        <taxon>Hypocreomycetidae</taxon>
        <taxon>Glomerellales</taxon>
        <taxon>Glomerellaceae</taxon>
        <taxon>Colletotrichum</taxon>
        <taxon>Colletotrichum graminicola species complex</taxon>
    </lineage>
</organism>
<accession>A0AAD8QD16</accession>
<dbReference type="EMBL" id="JAHLJV010000001">
    <property type="protein sequence ID" value="KAK1600368.1"/>
    <property type="molecule type" value="Genomic_DNA"/>
</dbReference>
<evidence type="ECO:0000313" key="2">
    <source>
        <dbReference type="EMBL" id="KAK1600368.1"/>
    </source>
</evidence>
<reference evidence="2" key="1">
    <citation type="submission" date="2021-06" db="EMBL/GenBank/DDBJ databases">
        <title>Comparative genomics, transcriptomics and evolutionary studies reveal genomic signatures of adaptation to plant cell wall in hemibiotrophic fungi.</title>
        <authorList>
            <consortium name="DOE Joint Genome Institute"/>
            <person name="Baroncelli R."/>
            <person name="Diaz J.F."/>
            <person name="Benocci T."/>
            <person name="Peng M."/>
            <person name="Battaglia E."/>
            <person name="Haridas S."/>
            <person name="Andreopoulos W."/>
            <person name="Labutti K."/>
            <person name="Pangilinan J."/>
            <person name="Floch G.L."/>
            <person name="Makela M.R."/>
            <person name="Henrissat B."/>
            <person name="Grigoriev I.V."/>
            <person name="Crouch J.A."/>
            <person name="De Vries R.P."/>
            <person name="Sukno S.A."/>
            <person name="Thon M.R."/>
        </authorList>
    </citation>
    <scope>NUCLEOTIDE SEQUENCE</scope>
    <source>
        <strain evidence="2">CBS 125086</strain>
    </source>
</reference>
<evidence type="ECO:0000313" key="3">
    <source>
        <dbReference type="Proteomes" id="UP001230504"/>
    </source>
</evidence>
<dbReference type="AlphaFoldDB" id="A0AAD8QD16"/>
<evidence type="ECO:0000256" key="1">
    <source>
        <dbReference type="SAM" id="MobiDB-lite"/>
    </source>
</evidence>
<protein>
    <submittedName>
        <fullName evidence="2">Uncharacterized protein</fullName>
    </submittedName>
</protein>
<proteinExistence type="predicted"/>
<comment type="caution">
    <text evidence="2">The sequence shown here is derived from an EMBL/GenBank/DDBJ whole genome shotgun (WGS) entry which is preliminary data.</text>
</comment>
<keyword evidence="3" id="KW-1185">Reference proteome</keyword>
<gene>
    <name evidence="2" type="ORF">LY79DRAFT_664667</name>
</gene>
<feature type="compositionally biased region" description="Polar residues" evidence="1">
    <location>
        <begin position="1"/>
        <end position="18"/>
    </location>
</feature>
<dbReference type="RefSeq" id="XP_060420864.1">
    <property type="nucleotide sequence ID" value="XM_060562933.1"/>
</dbReference>
<feature type="region of interest" description="Disordered" evidence="1">
    <location>
        <begin position="1"/>
        <end position="83"/>
    </location>
</feature>
<sequence length="101" mass="11354">MDQNSPTRAQIISEQPVSRNEMMRDPGVQRCRGRPPAHSDEEEEAAFAGERKQTHSPRMAMYSTPGRHGRRRRRTEAGPMSDGILGLVGSTLDTEAVSWKY</sequence>
<dbReference type="GeneID" id="85447173"/>
<dbReference type="Proteomes" id="UP001230504">
    <property type="component" value="Unassembled WGS sequence"/>
</dbReference>